<dbReference type="EMBL" id="HBUE01153500">
    <property type="protein sequence ID" value="CAG6506431.1"/>
    <property type="molecule type" value="Transcribed_RNA"/>
</dbReference>
<reference evidence="1" key="1">
    <citation type="submission" date="2021-05" db="EMBL/GenBank/DDBJ databases">
        <authorList>
            <person name="Alioto T."/>
            <person name="Alioto T."/>
            <person name="Gomez Garrido J."/>
        </authorList>
    </citation>
    <scope>NUCLEOTIDE SEQUENCE</scope>
</reference>
<protein>
    <submittedName>
        <fullName evidence="1">(northern house mosquito) hypothetical protein</fullName>
    </submittedName>
</protein>
<accession>A0A8D8ISZ0</accession>
<sequence>MFSRQLEQLLDVQLLGLRDGRNPRDACFHFLDPLAQQARVTVERLHRGGFVHGLLIIVHIVVLVPGVPRRHSTLTNLTARLPTTIQQVRVHDKVVVRLQRRPKVVLPNSGRRAALQAARAVTVATSPRSPPQLSLRVALFLKTVVRAVDAQSVLGHFRAFRGNLWGQ</sequence>
<evidence type="ECO:0000313" key="1">
    <source>
        <dbReference type="EMBL" id="CAG6557747.1"/>
    </source>
</evidence>
<dbReference type="AlphaFoldDB" id="A0A8D8ISZ0"/>
<proteinExistence type="predicted"/>
<organism evidence="1">
    <name type="scientific">Culex pipiens</name>
    <name type="common">House mosquito</name>
    <dbReference type="NCBI Taxonomy" id="7175"/>
    <lineage>
        <taxon>Eukaryota</taxon>
        <taxon>Metazoa</taxon>
        <taxon>Ecdysozoa</taxon>
        <taxon>Arthropoda</taxon>
        <taxon>Hexapoda</taxon>
        <taxon>Insecta</taxon>
        <taxon>Pterygota</taxon>
        <taxon>Neoptera</taxon>
        <taxon>Endopterygota</taxon>
        <taxon>Diptera</taxon>
        <taxon>Nematocera</taxon>
        <taxon>Culicoidea</taxon>
        <taxon>Culicidae</taxon>
        <taxon>Culicinae</taxon>
        <taxon>Culicini</taxon>
        <taxon>Culex</taxon>
        <taxon>Culex</taxon>
    </lineage>
</organism>
<name>A0A8D8ISZ0_CULPI</name>
<dbReference type="EMBL" id="HBUE01258543">
    <property type="protein sequence ID" value="CAG6557747.1"/>
    <property type="molecule type" value="Transcribed_RNA"/>
</dbReference>